<accession>A0A026WZS7</accession>
<dbReference type="AlphaFoldDB" id="A0A026WZS7"/>
<organism evidence="1 2">
    <name type="scientific">Ooceraea biroi</name>
    <name type="common">Clonal raider ant</name>
    <name type="synonym">Cerapachys biroi</name>
    <dbReference type="NCBI Taxonomy" id="2015173"/>
    <lineage>
        <taxon>Eukaryota</taxon>
        <taxon>Metazoa</taxon>
        <taxon>Ecdysozoa</taxon>
        <taxon>Arthropoda</taxon>
        <taxon>Hexapoda</taxon>
        <taxon>Insecta</taxon>
        <taxon>Pterygota</taxon>
        <taxon>Neoptera</taxon>
        <taxon>Endopterygota</taxon>
        <taxon>Hymenoptera</taxon>
        <taxon>Apocrita</taxon>
        <taxon>Aculeata</taxon>
        <taxon>Formicoidea</taxon>
        <taxon>Formicidae</taxon>
        <taxon>Dorylinae</taxon>
        <taxon>Ooceraea</taxon>
    </lineage>
</organism>
<proteinExistence type="predicted"/>
<gene>
    <name evidence="1" type="ORF">X777_07870</name>
</gene>
<sequence>MITRRDDDDAFPCGTVADGCGSSVVPTAAHPAARDGACGFLTFFSPREIVSVFWTHWVCRCRENGGGRWCCTRAPRRGENSCPGWSRVEETACGLRNAGSIAHLHLRMSAGRRTVHGRANSANLLDSSGAATMDRRHGP</sequence>
<dbReference type="Proteomes" id="UP000053097">
    <property type="component" value="Unassembled WGS sequence"/>
</dbReference>
<evidence type="ECO:0000313" key="1">
    <source>
        <dbReference type="EMBL" id="EZA61537.1"/>
    </source>
</evidence>
<name>A0A026WZS7_OOCBI</name>
<protein>
    <submittedName>
        <fullName evidence="1">Uncharacterized protein</fullName>
    </submittedName>
</protein>
<dbReference type="EMBL" id="KK107054">
    <property type="protein sequence ID" value="EZA61537.1"/>
    <property type="molecule type" value="Genomic_DNA"/>
</dbReference>
<reference evidence="1 2" key="1">
    <citation type="journal article" date="2014" name="Curr. Biol.">
        <title>The genome of the clonal raider ant Cerapachys biroi.</title>
        <authorList>
            <person name="Oxley P.R."/>
            <person name="Ji L."/>
            <person name="Fetter-Pruneda I."/>
            <person name="McKenzie S.K."/>
            <person name="Li C."/>
            <person name="Hu H."/>
            <person name="Zhang G."/>
            <person name="Kronauer D.J."/>
        </authorList>
    </citation>
    <scope>NUCLEOTIDE SEQUENCE [LARGE SCALE GENOMIC DNA]</scope>
</reference>
<keyword evidence="2" id="KW-1185">Reference proteome</keyword>
<evidence type="ECO:0000313" key="2">
    <source>
        <dbReference type="Proteomes" id="UP000053097"/>
    </source>
</evidence>